<dbReference type="HOGENOM" id="CLU_009348_0_0_6"/>
<dbReference type="SMART" id="SM00248">
    <property type="entry name" value="ANK"/>
    <property type="match status" value="11"/>
</dbReference>
<evidence type="ECO:0000313" key="3">
    <source>
        <dbReference type="Proteomes" id="UP000001060"/>
    </source>
</evidence>
<dbReference type="PANTHER" id="PTHR46586">
    <property type="entry name" value="ANKYRIN REPEAT-CONTAINING PROTEIN"/>
    <property type="match status" value="1"/>
</dbReference>
<evidence type="ECO:0000256" key="1">
    <source>
        <dbReference type="SAM" id="MobiDB-lite"/>
    </source>
</evidence>
<dbReference type="KEGG" id="llo:LLO_1894"/>
<dbReference type="SUPFAM" id="SSF48403">
    <property type="entry name" value="Ankyrin repeat"/>
    <property type="match status" value="1"/>
</dbReference>
<dbReference type="STRING" id="661367.LLO_1894"/>
<protein>
    <submittedName>
        <fullName evidence="2">Putative ankyrin repeat protein</fullName>
    </submittedName>
</protein>
<dbReference type="InterPro" id="IPR002110">
    <property type="entry name" value="Ankyrin_rpt"/>
</dbReference>
<accession>D3HTM9</accession>
<sequence>MLSCLFLRYLSMPFLDRIKRTQHPEACLIPELVWDEFFLFDDFPDELHSWMDCSEEEFRKKSSRVSDDEKQRVWMALAFSHPSLSNEELIKLGGKLGLGVTDLLDVTCMLGNSPRYLALWDSLAQKEPYSESLINNYQLRIKRAAACGFLYILKSVISVIDPEEPSSHPWLIEADDFEAFQCAAGYAHLDIFNYLEEKSCSEILQDIIAVYDFIAFRVSAAKGHLDIIHYLEEKFPPETLQEMIAVRNYDAFIGAAASGHLDILRYLEEKTSPKTLQDMIAAQNYAAFIGAAKSGHLDILRYLEEKTSPKILQDMIAADNYQSFLSAAINGHLNILHYLEEKSSSETLKKMIAARNYDAFRYAAARGHLEILRYLEKKSSSETLKKMIAVDNFIVFISVVMGGHLDIIHYLEEKVSPETLQQMIAAQNFYAFMAAAEWGHLDVLLYLEKKSSSETRQDVITALNYGVFRYAAASGHLNILHYLEKKSSPETLQQMIAARNFYAFMGAAERGHLDVLNYLEEKSSSETLQKMIAAQNFYAFRYAAKNGHLDILHYLEEKSSPETLQQMIVEEDFYAFRHAVQNGHFDVTNHLLNHAAVFSYTESHQYESQQSHVTPFIENKLTALRARQQQMQTHDQDAVFDVTSTEEARLLFYVARNLIRRNDAGLIEDLRYLLEIPSIKALAHTAITLNQPNELLRLALSLGNRDAATLLLNIPAVRELAQQNNFYQDEQQEGVDLRELAADTESSMTALTQGEQKRLHAAIERYEPLLKQAGASAILGDLRYTLESHYRANPAVLATKNESIHLPLCWHDFAALSLTTQQRENALKAYYQNKPHTAWRYISKPNHWMHEDAGYVYINEEHTERWSTFEEYQSLIGILYLAAIDELAPCIDGFTFATRLAHFIDELAHLGRAHNWDKSKLKNGVQEHYDDLEADRPSCFSGVKRRLFQSVLGHPLLKILTEDIIKTEINEFLKAHFEKNIHPENRLALKQAWDKGIEGEELTQEDINLIKTLNVNEEQQLQFKHYLSNKYGSSFSGDLRLVFKVDEAFLATSSASLHLFKHGGLMVDYFSRINEAENTSEPTAQNPNRFFGSPCQHQNDRQPEFGSNVMNHHTL</sequence>
<proteinExistence type="predicted"/>
<dbReference type="InterPro" id="IPR052050">
    <property type="entry name" value="SecEffector_AnkRepeat"/>
</dbReference>
<dbReference type="eggNOG" id="COG0666">
    <property type="taxonomic scope" value="Bacteria"/>
</dbReference>
<dbReference type="Proteomes" id="UP000001060">
    <property type="component" value="Chromosome"/>
</dbReference>
<dbReference type="AlphaFoldDB" id="D3HTM9"/>
<evidence type="ECO:0000313" key="2">
    <source>
        <dbReference type="EMBL" id="CBJ12275.1"/>
    </source>
</evidence>
<dbReference type="PANTHER" id="PTHR46586:SF3">
    <property type="entry name" value="ANKYRIN REPEAT-CONTAINING PROTEIN"/>
    <property type="match status" value="1"/>
</dbReference>
<gene>
    <name evidence="2" type="ordered locus">LLO_1894</name>
</gene>
<dbReference type="InterPro" id="IPR036770">
    <property type="entry name" value="Ankyrin_rpt-contain_sf"/>
</dbReference>
<keyword evidence="3" id="KW-1185">Reference proteome</keyword>
<reference evidence="2 3" key="1">
    <citation type="journal article" date="2010" name="PLoS Genet.">
        <title>Analysis of the Legionella longbeachae genome and transcriptome uncovers unique strategies to cause Legionnaires' disease.</title>
        <authorList>
            <person name="Cazalet C."/>
            <person name="Gomez-Valero L."/>
            <person name="Rusniok C."/>
            <person name="Lomma M."/>
            <person name="Dervins-Ravault D."/>
            <person name="Newton H."/>
            <person name="Sansom F."/>
            <person name="Jarraud S."/>
            <person name="Zidane N."/>
            <person name="Ma L."/>
            <person name="Bouchier C."/>
            <person name="Etienne J."/>
            <person name="Hartland E."/>
            <person name="Buchrieser C."/>
        </authorList>
    </citation>
    <scope>NUCLEOTIDE SEQUENCE [LARGE SCALE GENOMIC DNA]</scope>
    <source>
        <strain evidence="2 3">NSW150</strain>
    </source>
</reference>
<dbReference type="Gene3D" id="1.25.40.20">
    <property type="entry name" value="Ankyrin repeat-containing domain"/>
    <property type="match status" value="2"/>
</dbReference>
<feature type="region of interest" description="Disordered" evidence="1">
    <location>
        <begin position="1078"/>
        <end position="1115"/>
    </location>
</feature>
<feature type="compositionally biased region" description="Polar residues" evidence="1">
    <location>
        <begin position="1078"/>
        <end position="1088"/>
    </location>
</feature>
<dbReference type="EMBL" id="FN650140">
    <property type="protein sequence ID" value="CBJ12275.1"/>
    <property type="molecule type" value="Genomic_DNA"/>
</dbReference>
<organism evidence="2 3">
    <name type="scientific">Legionella longbeachae serogroup 1 (strain NSW150)</name>
    <dbReference type="NCBI Taxonomy" id="661367"/>
    <lineage>
        <taxon>Bacteria</taxon>
        <taxon>Pseudomonadati</taxon>
        <taxon>Pseudomonadota</taxon>
        <taxon>Gammaproteobacteria</taxon>
        <taxon>Legionellales</taxon>
        <taxon>Legionellaceae</taxon>
        <taxon>Legionella</taxon>
    </lineage>
</organism>
<name>D3HTM9_LEGLN</name>